<sequence length="113" mass="13011">MQEEDPWCMLFSNDIVCVGENGLEDQNILEKWRCWLESVGLKISKSADLKHNICSLILAVSPILHPLLSTEHFCQDFRYLGFVIQSNGELDHKVRHRIDAGWMQMATVHGHHV</sequence>
<name>A0A8R2AIG8_BOMMO</name>
<evidence type="ECO:0000313" key="1">
    <source>
        <dbReference type="EnsemblMetazoa" id="XP_004926403.2"/>
    </source>
</evidence>
<dbReference type="Proteomes" id="UP000005204">
    <property type="component" value="Unassembled WGS sequence"/>
</dbReference>
<keyword evidence="2" id="KW-1185">Reference proteome</keyword>
<accession>A0A8R2AIG8</accession>
<dbReference type="GeneID" id="101742934"/>
<dbReference type="OrthoDB" id="418748at2759"/>
<dbReference type="EnsemblMetazoa" id="XM_004926346.2">
    <property type="protein sequence ID" value="XP_004926403.2"/>
    <property type="gene ID" value="LOC101742934"/>
</dbReference>
<dbReference type="RefSeq" id="XP_004926403.2">
    <property type="nucleotide sequence ID" value="XM_004926346.2"/>
</dbReference>
<dbReference type="KEGG" id="bmor:101742934"/>
<organism evidence="1 2">
    <name type="scientific">Bombyx mori</name>
    <name type="common">Silk moth</name>
    <dbReference type="NCBI Taxonomy" id="7091"/>
    <lineage>
        <taxon>Eukaryota</taxon>
        <taxon>Metazoa</taxon>
        <taxon>Ecdysozoa</taxon>
        <taxon>Arthropoda</taxon>
        <taxon>Hexapoda</taxon>
        <taxon>Insecta</taxon>
        <taxon>Pterygota</taxon>
        <taxon>Neoptera</taxon>
        <taxon>Endopterygota</taxon>
        <taxon>Lepidoptera</taxon>
        <taxon>Glossata</taxon>
        <taxon>Ditrysia</taxon>
        <taxon>Bombycoidea</taxon>
        <taxon>Bombycidae</taxon>
        <taxon>Bombycinae</taxon>
        <taxon>Bombyx</taxon>
    </lineage>
</organism>
<proteinExistence type="predicted"/>
<dbReference type="AlphaFoldDB" id="A0A8R2AIG8"/>
<protein>
    <submittedName>
        <fullName evidence="1">Uncharacterized protein</fullName>
    </submittedName>
</protein>
<evidence type="ECO:0000313" key="2">
    <source>
        <dbReference type="Proteomes" id="UP000005204"/>
    </source>
</evidence>
<reference evidence="2" key="1">
    <citation type="journal article" date="2008" name="Insect Biochem. Mol. Biol.">
        <title>The genome of a lepidopteran model insect, the silkworm Bombyx mori.</title>
        <authorList>
            <consortium name="International Silkworm Genome Consortium"/>
        </authorList>
    </citation>
    <scope>NUCLEOTIDE SEQUENCE [LARGE SCALE GENOMIC DNA]</scope>
    <source>
        <strain evidence="2">p50T</strain>
    </source>
</reference>
<reference evidence="1" key="2">
    <citation type="submission" date="2022-06" db="UniProtKB">
        <authorList>
            <consortium name="EnsemblMetazoa"/>
        </authorList>
    </citation>
    <scope>IDENTIFICATION</scope>
    <source>
        <strain evidence="1">p50T (Dazao)</strain>
    </source>
</reference>